<comment type="caution">
    <text evidence="2">The sequence shown here is derived from an EMBL/GenBank/DDBJ whole genome shotgun (WGS) entry which is preliminary data.</text>
</comment>
<keyword evidence="1" id="KW-0812">Transmembrane</keyword>
<dbReference type="Proteomes" id="UP001221217">
    <property type="component" value="Unassembled WGS sequence"/>
</dbReference>
<dbReference type="InterPro" id="IPR003795">
    <property type="entry name" value="DUF192"/>
</dbReference>
<organism evidence="2 3">
    <name type="scientific">Candidatus Thalassospirochaeta sargassi</name>
    <dbReference type="NCBI Taxonomy" id="3119039"/>
    <lineage>
        <taxon>Bacteria</taxon>
        <taxon>Pseudomonadati</taxon>
        <taxon>Spirochaetota</taxon>
        <taxon>Spirochaetia</taxon>
        <taxon>Spirochaetales</taxon>
        <taxon>Spirochaetaceae</taxon>
        <taxon>Candidatus Thalassospirochaeta</taxon>
    </lineage>
</organism>
<sequence>MKKSIYFALIVIISTGCLLLISMGRGEKLDKRVITLGGIDVEVEIADDSESRRTGLMNRKSMPEDAGMLFIFESDQKLSFWMKNTLIPLSIAYISAEGEIMEIYDMKPESLRPVESINSVRYALEMNQGWFSRKGIDVGDYMHFD</sequence>
<reference evidence="2 3" key="1">
    <citation type="submission" date="2022-12" db="EMBL/GenBank/DDBJ databases">
        <title>Metagenome assembled genome from gulf of manar.</title>
        <authorList>
            <person name="Kohli P."/>
            <person name="Pk S."/>
            <person name="Venkata Ramana C."/>
            <person name="Sasikala C."/>
        </authorList>
    </citation>
    <scope>NUCLEOTIDE SEQUENCE [LARGE SCALE GENOMIC DNA]</scope>
    <source>
        <strain evidence="2">JB008</strain>
    </source>
</reference>
<feature type="transmembrane region" description="Helical" evidence="1">
    <location>
        <begin position="6"/>
        <end position="24"/>
    </location>
</feature>
<dbReference type="Pfam" id="PF02643">
    <property type="entry name" value="DUF192"/>
    <property type="match status" value="1"/>
</dbReference>
<dbReference type="PANTHER" id="PTHR37953:SF1">
    <property type="entry name" value="UPF0127 PROTEIN MJ1496"/>
    <property type="match status" value="1"/>
</dbReference>
<accession>A0AAJ1MPP9</accession>
<dbReference type="InterPro" id="IPR038695">
    <property type="entry name" value="Saro_0823-like_sf"/>
</dbReference>
<keyword evidence="1" id="KW-0472">Membrane</keyword>
<evidence type="ECO:0000313" key="2">
    <source>
        <dbReference type="EMBL" id="MDC7228199.1"/>
    </source>
</evidence>
<proteinExistence type="predicted"/>
<keyword evidence="1" id="KW-1133">Transmembrane helix</keyword>
<evidence type="ECO:0000313" key="3">
    <source>
        <dbReference type="Proteomes" id="UP001221217"/>
    </source>
</evidence>
<dbReference type="PANTHER" id="PTHR37953">
    <property type="entry name" value="UPF0127 PROTEIN MJ1496"/>
    <property type="match status" value="1"/>
</dbReference>
<dbReference type="AlphaFoldDB" id="A0AAJ1MPP9"/>
<dbReference type="Gene3D" id="2.60.120.1140">
    <property type="entry name" value="Protein of unknown function DUF192"/>
    <property type="match status" value="1"/>
</dbReference>
<protein>
    <submittedName>
        <fullName evidence="2">DUF192 domain-containing protein</fullName>
    </submittedName>
</protein>
<dbReference type="EMBL" id="JAQQAL010000042">
    <property type="protein sequence ID" value="MDC7228199.1"/>
    <property type="molecule type" value="Genomic_DNA"/>
</dbReference>
<dbReference type="PROSITE" id="PS51257">
    <property type="entry name" value="PROKAR_LIPOPROTEIN"/>
    <property type="match status" value="1"/>
</dbReference>
<evidence type="ECO:0000256" key="1">
    <source>
        <dbReference type="SAM" id="Phobius"/>
    </source>
</evidence>
<gene>
    <name evidence="2" type="ORF">PQJ61_15665</name>
</gene>
<name>A0AAJ1MPP9_9SPIO</name>